<evidence type="ECO:0000256" key="3">
    <source>
        <dbReference type="ARBA" id="ARBA00022603"/>
    </source>
</evidence>
<evidence type="ECO:0000256" key="2">
    <source>
        <dbReference type="ARBA" id="ARBA00022490"/>
    </source>
</evidence>
<dbReference type="AlphaFoldDB" id="A0A497F242"/>
<dbReference type="EMBL" id="QMRA01000065">
    <property type="protein sequence ID" value="RLE53466.1"/>
    <property type="molecule type" value="Genomic_DNA"/>
</dbReference>
<sequence length="335" mass="37048">MSYLLITLPGLEQIVAQEVERKEGIVVNSARGRVLASKLAGTNLRTIESIAEVLAHCKISDTSKRSLRHLIRETLRSSEKVRNAIPSSAKTTVKSAVYSKPKPIDYKALELIAARELARIYKVKLSPKHGDLTLRIEILNEELVIGKVLKSNLHRRKYTKFKHPAMINPLIAAAAAYLAKLSKKDLILDPFCGSGTIPIEAALALNCEAQGSDINSMYVKGALKNAKEAHVTAQVSFFTSAVSKLGVKNRYTAIITDPPRGMRLQVEDLSSIYRELAVAARKALVDGSKLIVVVLRRAREISSRWLSEVGFKLIRELSILQGGVKVHIQYFEKES</sequence>
<keyword evidence="2" id="KW-0963">Cytoplasm</keyword>
<reference evidence="7 8" key="1">
    <citation type="submission" date="2018-06" db="EMBL/GenBank/DDBJ databases">
        <title>Extensive metabolic versatility and redundancy in microbially diverse, dynamic hydrothermal sediments.</title>
        <authorList>
            <person name="Dombrowski N."/>
            <person name="Teske A."/>
            <person name="Baker B.J."/>
        </authorList>
    </citation>
    <scope>NUCLEOTIDE SEQUENCE [LARGE SCALE GENOMIC DNA]</scope>
    <source>
        <strain evidence="7">B20_G2</strain>
    </source>
</reference>
<dbReference type="Proteomes" id="UP000269499">
    <property type="component" value="Unassembled WGS sequence"/>
</dbReference>
<dbReference type="PANTHER" id="PTHR14911:SF13">
    <property type="entry name" value="TRNA (GUANINE(6)-N2)-METHYLTRANSFERASE THUMP3"/>
    <property type="match status" value="1"/>
</dbReference>
<evidence type="ECO:0000313" key="8">
    <source>
        <dbReference type="Proteomes" id="UP000269499"/>
    </source>
</evidence>
<comment type="caution">
    <text evidence="7">The sequence shown here is derived from an EMBL/GenBank/DDBJ whole genome shotgun (WGS) entry which is preliminary data.</text>
</comment>
<dbReference type="GO" id="GO:0005737">
    <property type="term" value="C:cytoplasm"/>
    <property type="evidence" value="ECO:0007669"/>
    <property type="project" value="UniProtKB-SubCell"/>
</dbReference>
<keyword evidence="4" id="KW-0808">Transferase</keyword>
<dbReference type="GO" id="GO:0030488">
    <property type="term" value="P:tRNA methylation"/>
    <property type="evidence" value="ECO:0007669"/>
    <property type="project" value="TreeGrafter"/>
</dbReference>
<dbReference type="Gene3D" id="3.40.50.150">
    <property type="entry name" value="Vaccinia Virus protein VP39"/>
    <property type="match status" value="1"/>
</dbReference>
<dbReference type="InterPro" id="IPR000241">
    <property type="entry name" value="RlmKL-like_Mtase"/>
</dbReference>
<comment type="subcellular location">
    <subcellularLocation>
        <location evidence="1">Cytoplasm</location>
    </subcellularLocation>
</comment>
<dbReference type="Pfam" id="PF01170">
    <property type="entry name" value="UPF0020"/>
    <property type="match status" value="1"/>
</dbReference>
<evidence type="ECO:0000313" key="7">
    <source>
        <dbReference type="EMBL" id="RLE53466.1"/>
    </source>
</evidence>
<organism evidence="7 8">
    <name type="scientific">Thermoproteota archaeon</name>
    <dbReference type="NCBI Taxonomy" id="2056631"/>
    <lineage>
        <taxon>Archaea</taxon>
        <taxon>Thermoproteota</taxon>
    </lineage>
</organism>
<dbReference type="CDD" id="cd11715">
    <property type="entry name" value="THUMP_AdoMetMT"/>
    <property type="match status" value="1"/>
</dbReference>
<dbReference type="CDD" id="cd02440">
    <property type="entry name" value="AdoMet_MTases"/>
    <property type="match status" value="1"/>
</dbReference>
<dbReference type="GO" id="GO:0016423">
    <property type="term" value="F:tRNA (guanine) methyltransferase activity"/>
    <property type="evidence" value="ECO:0007669"/>
    <property type="project" value="TreeGrafter"/>
</dbReference>
<evidence type="ECO:0000259" key="6">
    <source>
        <dbReference type="Pfam" id="PF01170"/>
    </source>
</evidence>
<proteinExistence type="predicted"/>
<dbReference type="PROSITE" id="PS01261">
    <property type="entry name" value="UPF0020"/>
    <property type="match status" value="1"/>
</dbReference>
<dbReference type="SUPFAM" id="SSF53335">
    <property type="entry name" value="S-adenosyl-L-methionine-dependent methyltransferases"/>
    <property type="match status" value="1"/>
</dbReference>
<gene>
    <name evidence="7" type="ORF">DRJ26_03315</name>
</gene>
<name>A0A497F242_9CREN</name>
<dbReference type="InterPro" id="IPR029063">
    <property type="entry name" value="SAM-dependent_MTases_sf"/>
</dbReference>
<feature type="domain" description="Ribosomal RNA large subunit methyltransferase K/L-like methyltransferase" evidence="6">
    <location>
        <begin position="156"/>
        <end position="294"/>
    </location>
</feature>
<protein>
    <recommendedName>
        <fullName evidence="6">Ribosomal RNA large subunit methyltransferase K/L-like methyltransferase domain-containing protein</fullName>
    </recommendedName>
</protein>
<keyword evidence="5" id="KW-0819">tRNA processing</keyword>
<keyword evidence="3" id="KW-0489">Methyltransferase</keyword>
<evidence type="ECO:0000256" key="4">
    <source>
        <dbReference type="ARBA" id="ARBA00022679"/>
    </source>
</evidence>
<evidence type="ECO:0000256" key="1">
    <source>
        <dbReference type="ARBA" id="ARBA00004496"/>
    </source>
</evidence>
<evidence type="ECO:0000256" key="5">
    <source>
        <dbReference type="ARBA" id="ARBA00022694"/>
    </source>
</evidence>
<dbReference type="PANTHER" id="PTHR14911">
    <property type="entry name" value="THUMP DOMAIN-CONTAINING"/>
    <property type="match status" value="1"/>
</dbReference>
<dbReference type="InterPro" id="IPR053943">
    <property type="entry name" value="RlmKL-like_Mtase_CS"/>
</dbReference>
<accession>A0A497F242</accession>